<evidence type="ECO:0000313" key="1">
    <source>
        <dbReference type="EMBL" id="DAD19541.1"/>
    </source>
</evidence>
<accession>A0A822XK77</accession>
<keyword evidence="2" id="KW-1185">Reference proteome</keyword>
<sequence length="135" mass="15521">MINLGLNYGFLLRRLASPIRVACPLFHFRKTKKWITAPTFVSFSFDWAECASRWALTHVIWASCNSSGFRSIHPWLRRRYHSTYFEIDKSGEVGNGASEGVVLQADGQRLQRIKDVISEPLASDIDCCYYLKTEK</sequence>
<protein>
    <submittedName>
        <fullName evidence="1">Uncharacterized protein</fullName>
    </submittedName>
</protein>
<proteinExistence type="predicted"/>
<dbReference type="EMBL" id="DUZY01000001">
    <property type="protein sequence ID" value="DAD19541.1"/>
    <property type="molecule type" value="Genomic_DNA"/>
</dbReference>
<organism evidence="1 2">
    <name type="scientific">Nelumbo nucifera</name>
    <name type="common">Sacred lotus</name>
    <dbReference type="NCBI Taxonomy" id="4432"/>
    <lineage>
        <taxon>Eukaryota</taxon>
        <taxon>Viridiplantae</taxon>
        <taxon>Streptophyta</taxon>
        <taxon>Embryophyta</taxon>
        <taxon>Tracheophyta</taxon>
        <taxon>Spermatophyta</taxon>
        <taxon>Magnoliopsida</taxon>
        <taxon>Proteales</taxon>
        <taxon>Nelumbonaceae</taxon>
        <taxon>Nelumbo</taxon>
    </lineage>
</organism>
<evidence type="ECO:0000313" key="2">
    <source>
        <dbReference type="Proteomes" id="UP000607653"/>
    </source>
</evidence>
<gene>
    <name evidence="1" type="ORF">HUJ06_021004</name>
</gene>
<reference evidence="1 2" key="1">
    <citation type="journal article" date="2020" name="Mol. Biol. Evol.">
        <title>Distinct Expression and Methylation Patterns for Genes with Different Fates following a Single Whole-Genome Duplication in Flowering Plants.</title>
        <authorList>
            <person name="Shi T."/>
            <person name="Rahmani R.S."/>
            <person name="Gugger P.F."/>
            <person name="Wang M."/>
            <person name="Li H."/>
            <person name="Zhang Y."/>
            <person name="Li Z."/>
            <person name="Wang Q."/>
            <person name="Van de Peer Y."/>
            <person name="Marchal K."/>
            <person name="Chen J."/>
        </authorList>
    </citation>
    <scope>NUCLEOTIDE SEQUENCE [LARGE SCALE GENOMIC DNA]</scope>
    <source>
        <tissue evidence="1">Leaf</tissue>
    </source>
</reference>
<comment type="caution">
    <text evidence="1">The sequence shown here is derived from an EMBL/GenBank/DDBJ whole genome shotgun (WGS) entry which is preliminary data.</text>
</comment>
<dbReference type="Proteomes" id="UP000607653">
    <property type="component" value="Unassembled WGS sequence"/>
</dbReference>
<dbReference type="AlphaFoldDB" id="A0A822XK77"/>
<name>A0A822XK77_NELNU</name>